<evidence type="ECO:0000256" key="1">
    <source>
        <dbReference type="SAM" id="MobiDB-lite"/>
    </source>
</evidence>
<reference evidence="2 3" key="1">
    <citation type="submission" date="2019-11" db="EMBL/GenBank/DDBJ databases">
        <title>Whole genome sequence of Oryza granulata.</title>
        <authorList>
            <person name="Li W."/>
        </authorList>
    </citation>
    <scope>NUCLEOTIDE SEQUENCE [LARGE SCALE GENOMIC DNA]</scope>
    <source>
        <strain evidence="3">cv. Menghai</strain>
        <tissue evidence="2">Leaf</tissue>
    </source>
</reference>
<protein>
    <submittedName>
        <fullName evidence="2">Uncharacterized protein</fullName>
    </submittedName>
</protein>
<keyword evidence="3" id="KW-1185">Reference proteome</keyword>
<dbReference type="Proteomes" id="UP000479710">
    <property type="component" value="Unassembled WGS sequence"/>
</dbReference>
<name>A0A6G1CH69_9ORYZ</name>
<dbReference type="AlphaFoldDB" id="A0A6G1CH69"/>
<feature type="region of interest" description="Disordered" evidence="1">
    <location>
        <begin position="1"/>
        <end position="20"/>
    </location>
</feature>
<gene>
    <name evidence="2" type="ORF">E2562_019507</name>
</gene>
<comment type="caution">
    <text evidence="2">The sequence shown here is derived from an EMBL/GenBank/DDBJ whole genome shotgun (WGS) entry which is preliminary data.</text>
</comment>
<sequence>MEMLGWNGGQQPTNDGDRHRRGAARTIMDGRLGLGQCTRPSKARTILQNNRNSLVLAAKTNMGYGVLAMET</sequence>
<proteinExistence type="predicted"/>
<accession>A0A6G1CH69</accession>
<evidence type="ECO:0000313" key="3">
    <source>
        <dbReference type="Proteomes" id="UP000479710"/>
    </source>
</evidence>
<dbReference type="EMBL" id="SPHZ02000009">
    <property type="protein sequence ID" value="KAF0899387.1"/>
    <property type="molecule type" value="Genomic_DNA"/>
</dbReference>
<evidence type="ECO:0000313" key="2">
    <source>
        <dbReference type="EMBL" id="KAF0899387.1"/>
    </source>
</evidence>
<organism evidence="2 3">
    <name type="scientific">Oryza meyeriana var. granulata</name>
    <dbReference type="NCBI Taxonomy" id="110450"/>
    <lineage>
        <taxon>Eukaryota</taxon>
        <taxon>Viridiplantae</taxon>
        <taxon>Streptophyta</taxon>
        <taxon>Embryophyta</taxon>
        <taxon>Tracheophyta</taxon>
        <taxon>Spermatophyta</taxon>
        <taxon>Magnoliopsida</taxon>
        <taxon>Liliopsida</taxon>
        <taxon>Poales</taxon>
        <taxon>Poaceae</taxon>
        <taxon>BOP clade</taxon>
        <taxon>Oryzoideae</taxon>
        <taxon>Oryzeae</taxon>
        <taxon>Oryzinae</taxon>
        <taxon>Oryza</taxon>
        <taxon>Oryza meyeriana</taxon>
    </lineage>
</organism>